<sequence length="255" mass="26913">MFAAAFGVGSVWADEPDAPAAGYSLELADESVAPGTQVPLRFRIVDASGAAVTEYDENHEKDLHLIVVRDDLTGYQHLHPALDATGTWSVPLDVPTGGKHRVFADFVPAGASGVVAEADLRVAGSDEPQPLPAPSNTATVDGYTVTLTGSPAAQSASELTLSVSRGGKPVTDLQPYLGAYGHLVALRASDLHYLHVHPIGDSPGDVAFHTEFPSAGDYRLYFDFKHDDVVRTAEFTVAVPEGTGHQDGHQDGHSH</sequence>
<proteinExistence type="predicted"/>
<protein>
    <submittedName>
        <fullName evidence="1">Secreted protein</fullName>
    </submittedName>
</protein>
<dbReference type="AlphaFoldDB" id="A0A2U9PVN5"/>
<dbReference type="Proteomes" id="UP000011200">
    <property type="component" value="Chromosome"/>
</dbReference>
<dbReference type="EMBL" id="CP027541">
    <property type="protein sequence ID" value="AWT55869.1"/>
    <property type="molecule type" value="Genomic_DNA"/>
</dbReference>
<reference evidence="2" key="2">
    <citation type="submission" date="2018-03" db="EMBL/GenBank/DDBJ databases">
        <authorList>
            <person name="Derbyshire K."/>
            <person name="Gray T.A."/>
            <person name="Champion M."/>
        </authorList>
    </citation>
    <scope>NUCLEOTIDE SEQUENCE [LARGE SCALE GENOMIC DNA]</scope>
    <source>
        <strain evidence="2">MKD8</strain>
    </source>
</reference>
<name>A0A2U9PVN5_MYCSE</name>
<accession>A0A2U9PVN5</accession>
<gene>
    <name evidence="1" type="ORF">D806_049180</name>
</gene>
<evidence type="ECO:0000313" key="1">
    <source>
        <dbReference type="EMBL" id="AWT55869.1"/>
    </source>
</evidence>
<evidence type="ECO:0000313" key="2">
    <source>
        <dbReference type="Proteomes" id="UP000011200"/>
    </source>
</evidence>
<reference evidence="1 2" key="1">
    <citation type="journal article" date="2013" name="Genome Announc.">
        <title>Draft genome sequence of MKD8, a conjugal recipient Mycobacterium smegmatis strain.</title>
        <authorList>
            <person name="Gray T.A."/>
            <person name="Palumbo M.J."/>
            <person name="Derbyshire K.M."/>
        </authorList>
    </citation>
    <scope>NUCLEOTIDE SEQUENCE [LARGE SCALE GENOMIC DNA]</scope>
    <source>
        <strain evidence="1 2">MKD8</strain>
    </source>
</reference>
<organism evidence="1 2">
    <name type="scientific">Mycolicibacterium smegmatis (strain MKD8)</name>
    <name type="common">Mycobacterium smegmatis</name>
    <dbReference type="NCBI Taxonomy" id="1214915"/>
    <lineage>
        <taxon>Bacteria</taxon>
        <taxon>Bacillati</taxon>
        <taxon>Actinomycetota</taxon>
        <taxon>Actinomycetes</taxon>
        <taxon>Mycobacteriales</taxon>
        <taxon>Mycobacteriaceae</taxon>
        <taxon>Mycolicibacterium</taxon>
    </lineage>
</organism>